<dbReference type="InterPro" id="IPR008258">
    <property type="entry name" value="Transglycosylase_SLT_dom_1"/>
</dbReference>
<organism evidence="3 4">
    <name type="scientific">Euzebya pacifica</name>
    <dbReference type="NCBI Taxonomy" id="1608957"/>
    <lineage>
        <taxon>Bacteria</taxon>
        <taxon>Bacillati</taxon>
        <taxon>Actinomycetota</taxon>
        <taxon>Nitriliruptoria</taxon>
        <taxon>Euzebyales</taxon>
    </lineage>
</organism>
<dbReference type="PROSITE" id="PS51782">
    <property type="entry name" value="LYSM"/>
    <property type="match status" value="2"/>
</dbReference>
<gene>
    <name evidence="3" type="ORF">DVS28_a1924</name>
</gene>
<dbReference type="CDD" id="cd00118">
    <property type="entry name" value="LysM"/>
    <property type="match status" value="2"/>
</dbReference>
<dbReference type="SMART" id="SM00257">
    <property type="entry name" value="LysM"/>
    <property type="match status" value="2"/>
</dbReference>
<proteinExistence type="predicted"/>
<dbReference type="PANTHER" id="PTHR33734:SF22">
    <property type="entry name" value="MEMBRANE-BOUND LYTIC MUREIN TRANSGLYCOSYLASE D"/>
    <property type="match status" value="1"/>
</dbReference>
<evidence type="ECO:0000313" key="4">
    <source>
        <dbReference type="Proteomes" id="UP000264006"/>
    </source>
</evidence>
<dbReference type="Pfam" id="PF01464">
    <property type="entry name" value="SLT"/>
    <property type="match status" value="1"/>
</dbReference>
<dbReference type="PANTHER" id="PTHR33734">
    <property type="entry name" value="LYSM DOMAIN-CONTAINING GPI-ANCHORED PROTEIN 2"/>
    <property type="match status" value="1"/>
</dbReference>
<evidence type="ECO:0000259" key="2">
    <source>
        <dbReference type="PROSITE" id="PS51782"/>
    </source>
</evidence>
<dbReference type="Pfam" id="PF01476">
    <property type="entry name" value="LysM"/>
    <property type="match status" value="2"/>
</dbReference>
<dbReference type="Gene3D" id="3.10.350.10">
    <property type="entry name" value="LysM domain"/>
    <property type="match status" value="2"/>
</dbReference>
<dbReference type="Gene3D" id="1.10.530.10">
    <property type="match status" value="1"/>
</dbReference>
<name>A0A346XWL2_9ACTN</name>
<accession>A0A346XWL2</accession>
<dbReference type="SUPFAM" id="SSF53955">
    <property type="entry name" value="Lysozyme-like"/>
    <property type="match status" value="1"/>
</dbReference>
<sequence length="286" mass="29517">MGDGRWSNEGRARGGAVLVAATLLVGVFPGVAHARLDYRVQGGDTLSAIAARHGVSATSLVDANGLDDPDRIVAGTVLVIPGGEGPAGGHVVQPGETLSAIAARYGVSTSALAEANGITNPNLIRAGQHLRVAGGSSPAAQPAASSSGASSSTSSSRDDVRRLITQEAQRQGWRPAVPLGLAMQESGWNNSVVSSAGARGIMQVMPATGEWVGRYLLGRSLDLSDPADNVAAGMAYLDHLYDRFDGDIELTLAGYFEGPERVVRNGASESGQRYAANVLALADRYR</sequence>
<feature type="domain" description="LysM" evidence="2">
    <location>
        <begin position="88"/>
        <end position="132"/>
    </location>
</feature>
<reference evidence="3 4" key="1">
    <citation type="submission" date="2018-09" db="EMBL/GenBank/DDBJ databases">
        <title>Complete genome sequence of Euzebya sp. DY32-46 isolated from seawater of Pacific Ocean.</title>
        <authorList>
            <person name="Xu L."/>
            <person name="Wu Y.-H."/>
            <person name="Xu X.-W."/>
        </authorList>
    </citation>
    <scope>NUCLEOTIDE SEQUENCE [LARGE SCALE GENOMIC DNA]</scope>
    <source>
        <strain evidence="3 4">DY32-46</strain>
    </source>
</reference>
<keyword evidence="4" id="KW-1185">Reference proteome</keyword>
<protein>
    <submittedName>
        <fullName evidence="3">Lysozyme, putative</fullName>
    </submittedName>
</protein>
<dbReference type="Proteomes" id="UP000264006">
    <property type="component" value="Chromosome"/>
</dbReference>
<dbReference type="SUPFAM" id="SSF54106">
    <property type="entry name" value="LysM domain"/>
    <property type="match status" value="2"/>
</dbReference>
<evidence type="ECO:0000313" key="3">
    <source>
        <dbReference type="EMBL" id="AXV06609.1"/>
    </source>
</evidence>
<dbReference type="KEGG" id="euz:DVS28_a1924"/>
<dbReference type="AlphaFoldDB" id="A0A346XWL2"/>
<feature type="domain" description="LysM" evidence="2">
    <location>
        <begin position="36"/>
        <end position="80"/>
    </location>
</feature>
<dbReference type="CDD" id="cd00254">
    <property type="entry name" value="LT-like"/>
    <property type="match status" value="1"/>
</dbReference>
<dbReference type="InterPro" id="IPR036779">
    <property type="entry name" value="LysM_dom_sf"/>
</dbReference>
<evidence type="ECO:0000256" key="1">
    <source>
        <dbReference type="SAM" id="MobiDB-lite"/>
    </source>
</evidence>
<dbReference type="InterPro" id="IPR023346">
    <property type="entry name" value="Lysozyme-like_dom_sf"/>
</dbReference>
<dbReference type="InterPro" id="IPR018392">
    <property type="entry name" value="LysM"/>
</dbReference>
<dbReference type="RefSeq" id="WP_114591225.1">
    <property type="nucleotide sequence ID" value="NZ_CP031165.1"/>
</dbReference>
<feature type="region of interest" description="Disordered" evidence="1">
    <location>
        <begin position="133"/>
        <end position="160"/>
    </location>
</feature>
<feature type="compositionally biased region" description="Low complexity" evidence="1">
    <location>
        <begin position="133"/>
        <end position="155"/>
    </location>
</feature>
<dbReference type="OrthoDB" id="5244690at2"/>
<dbReference type="EMBL" id="CP031165">
    <property type="protein sequence ID" value="AXV06609.1"/>
    <property type="molecule type" value="Genomic_DNA"/>
</dbReference>